<evidence type="ECO:0000259" key="3">
    <source>
        <dbReference type="Pfam" id="PF03358"/>
    </source>
</evidence>
<evidence type="ECO:0000256" key="1">
    <source>
        <dbReference type="ARBA" id="ARBA00022630"/>
    </source>
</evidence>
<accession>A0A098E7F7</accession>
<dbReference type="PANTHER" id="PTHR43278:SF1">
    <property type="entry name" value="IRON-SULFUR FLAVOPROTEIN MJ1083"/>
    <property type="match status" value="1"/>
</dbReference>
<protein>
    <recommendedName>
        <fullName evidence="3">NADPH-dependent FMN reductase-like domain-containing protein</fullName>
    </recommendedName>
</protein>
<evidence type="ECO:0000256" key="2">
    <source>
        <dbReference type="ARBA" id="ARBA00022643"/>
    </source>
</evidence>
<dbReference type="SUPFAM" id="SSF52218">
    <property type="entry name" value="Flavoproteins"/>
    <property type="match status" value="1"/>
</dbReference>
<gene>
    <name evidence="4" type="ORF">MSIBF_A1460008</name>
</gene>
<proteinExistence type="predicted"/>
<dbReference type="InterPro" id="IPR051796">
    <property type="entry name" value="ISF_SsuE-like"/>
</dbReference>
<dbReference type="PANTHER" id="PTHR43278">
    <property type="entry name" value="NAD(P)H-DEPENDENT FMN-CONTAINING OXIDOREDUCTASE YWQN-RELATED"/>
    <property type="match status" value="1"/>
</dbReference>
<dbReference type="Gene3D" id="3.40.50.360">
    <property type="match status" value="1"/>
</dbReference>
<keyword evidence="2" id="KW-0288">FMN</keyword>
<dbReference type="InterPro" id="IPR029039">
    <property type="entry name" value="Flavoprotein-like_sf"/>
</dbReference>
<name>A0A098E7F7_9ZZZZ</name>
<dbReference type="Pfam" id="PF03358">
    <property type="entry name" value="FMN_red"/>
    <property type="match status" value="1"/>
</dbReference>
<dbReference type="InterPro" id="IPR005025">
    <property type="entry name" value="FMN_Rdtase-like_dom"/>
</dbReference>
<organism evidence="4">
    <name type="scientific">groundwater metagenome</name>
    <dbReference type="NCBI Taxonomy" id="717931"/>
    <lineage>
        <taxon>unclassified sequences</taxon>
        <taxon>metagenomes</taxon>
        <taxon>ecological metagenomes</taxon>
    </lineage>
</organism>
<sequence length="215" mass="24400">MKILGINASQRKDSSSYQLLKTAFEGVKEEDKTIETEMLQLANLEIKPCKVCYSGVQEIKYYGCAEKPHKCIIKDDDFEGIFQKMVESDGIIVCVPLYTPIPAKFTALIERLMMIVYSSSGVDKSFVWPLSGKPFSIIGTSFDNSTNWVLKPLRKYAWLLRFYQPRINNKVFSVDAKGGVKNPKNLENAKILGSLVARTLIKRMEKSKKKEGKEK</sequence>
<dbReference type="GO" id="GO:0016491">
    <property type="term" value="F:oxidoreductase activity"/>
    <property type="evidence" value="ECO:0007669"/>
    <property type="project" value="InterPro"/>
</dbReference>
<feature type="domain" description="NADPH-dependent FMN reductase-like" evidence="3">
    <location>
        <begin position="1"/>
        <end position="163"/>
    </location>
</feature>
<dbReference type="EMBL" id="CCXY01000053">
    <property type="protein sequence ID" value="CEG11449.1"/>
    <property type="molecule type" value="Genomic_DNA"/>
</dbReference>
<reference evidence="4" key="1">
    <citation type="submission" date="2014-09" db="EMBL/GenBank/DDBJ databases">
        <authorList>
            <person name="Probst J Alexander"/>
        </authorList>
    </citation>
    <scope>NUCLEOTIDE SEQUENCE</scope>
</reference>
<evidence type="ECO:0000313" key="4">
    <source>
        <dbReference type="EMBL" id="CEG11449.1"/>
    </source>
</evidence>
<dbReference type="AlphaFoldDB" id="A0A098E7F7"/>
<keyword evidence="1" id="KW-0285">Flavoprotein</keyword>